<protein>
    <submittedName>
        <fullName evidence="2">Uncharacterized protein</fullName>
    </submittedName>
</protein>
<dbReference type="Proteomes" id="UP001199816">
    <property type="component" value="Unassembled WGS sequence"/>
</dbReference>
<comment type="caution">
    <text evidence="2">The sequence shown here is derived from an EMBL/GenBank/DDBJ whole genome shotgun (WGS) entry which is preliminary data.</text>
</comment>
<dbReference type="RefSeq" id="WP_231008676.1">
    <property type="nucleotide sequence ID" value="NZ_JAJNEC010000008.1"/>
</dbReference>
<feature type="region of interest" description="Disordered" evidence="1">
    <location>
        <begin position="1"/>
        <end position="22"/>
    </location>
</feature>
<accession>A0ABS8PYD0</accession>
<evidence type="ECO:0000313" key="2">
    <source>
        <dbReference type="EMBL" id="MCD2426086.1"/>
    </source>
</evidence>
<gene>
    <name evidence="2" type="ORF">LQ567_25100</name>
</gene>
<keyword evidence="3" id="KW-1185">Reference proteome</keyword>
<evidence type="ECO:0000256" key="1">
    <source>
        <dbReference type="SAM" id="MobiDB-lite"/>
    </source>
</evidence>
<organism evidence="2 3">
    <name type="scientific">Niabella pedocola</name>
    <dbReference type="NCBI Taxonomy" id="1752077"/>
    <lineage>
        <taxon>Bacteria</taxon>
        <taxon>Pseudomonadati</taxon>
        <taxon>Bacteroidota</taxon>
        <taxon>Chitinophagia</taxon>
        <taxon>Chitinophagales</taxon>
        <taxon>Chitinophagaceae</taxon>
        <taxon>Niabella</taxon>
    </lineage>
</organism>
<reference evidence="2 3" key="1">
    <citation type="submission" date="2021-11" db="EMBL/GenBank/DDBJ databases">
        <title>Genomic of Niabella pedocola.</title>
        <authorList>
            <person name="Wu T."/>
        </authorList>
    </citation>
    <scope>NUCLEOTIDE SEQUENCE [LARGE SCALE GENOMIC DNA]</scope>
    <source>
        <strain evidence="2 3">JCM 31011</strain>
    </source>
</reference>
<sequence length="162" mass="18284">MRFFTFFNGKNKKDSGDEKPGTAPALQLDKELELLAAGFLQKYAATYPGLDFSVPSLEILETLLEDASGFYKEMTFEQQQKIVKGAGAYIFEVARRHTGGSYYWYQKLDEPIFITGQPHFETGMLAFSQVRSRLQNGAGDPVPGYFEGYTRSVQQRRSAIII</sequence>
<evidence type="ECO:0000313" key="3">
    <source>
        <dbReference type="Proteomes" id="UP001199816"/>
    </source>
</evidence>
<dbReference type="EMBL" id="JAJNEC010000008">
    <property type="protein sequence ID" value="MCD2426086.1"/>
    <property type="molecule type" value="Genomic_DNA"/>
</dbReference>
<name>A0ABS8PYD0_9BACT</name>
<proteinExistence type="predicted"/>
<feature type="compositionally biased region" description="Basic and acidic residues" evidence="1">
    <location>
        <begin position="11"/>
        <end position="20"/>
    </location>
</feature>